<feature type="transmembrane region" description="Helical" evidence="1">
    <location>
        <begin position="21"/>
        <end position="45"/>
    </location>
</feature>
<dbReference type="HOGENOM" id="CLU_3066981_0_0_7"/>
<dbReference type="EMBL" id="CP000252">
    <property type="protein sequence ID" value="ABC76188.1"/>
    <property type="molecule type" value="Genomic_DNA"/>
</dbReference>
<keyword evidence="3" id="KW-1185">Reference proteome</keyword>
<dbReference type="Proteomes" id="UP000001933">
    <property type="component" value="Chromosome"/>
</dbReference>
<evidence type="ECO:0000313" key="3">
    <source>
        <dbReference type="Proteomes" id="UP000001933"/>
    </source>
</evidence>
<keyword evidence="1" id="KW-0472">Membrane</keyword>
<keyword evidence="1" id="KW-0812">Transmembrane</keyword>
<evidence type="ECO:0000256" key="1">
    <source>
        <dbReference type="SAM" id="Phobius"/>
    </source>
</evidence>
<dbReference type="AlphaFoldDB" id="Q2LQB4"/>
<gene>
    <name evidence="2" type="ORF">SYN_03312</name>
</gene>
<sequence>MRLSSHILLLEVHIPQKIFYFLLWRFLSFDPFATSYISPFLALTWKKTLFFIT</sequence>
<dbReference type="KEGG" id="sat:SYN_03312"/>
<proteinExistence type="predicted"/>
<organism evidence="2 3">
    <name type="scientific">Syntrophus aciditrophicus (strain SB)</name>
    <dbReference type="NCBI Taxonomy" id="56780"/>
    <lineage>
        <taxon>Bacteria</taxon>
        <taxon>Pseudomonadati</taxon>
        <taxon>Thermodesulfobacteriota</taxon>
        <taxon>Syntrophia</taxon>
        <taxon>Syntrophales</taxon>
        <taxon>Syntrophaceae</taxon>
        <taxon>Syntrophus</taxon>
    </lineage>
</organism>
<keyword evidence="1" id="KW-1133">Transmembrane helix</keyword>
<protein>
    <submittedName>
        <fullName evidence="2">Hypothetical membrane protein</fullName>
    </submittedName>
</protein>
<evidence type="ECO:0000313" key="2">
    <source>
        <dbReference type="EMBL" id="ABC76188.1"/>
    </source>
</evidence>
<reference evidence="2 3" key="1">
    <citation type="journal article" date="2007" name="Proc. Natl. Acad. Sci. U.S.A.">
        <title>The genome of Syntrophus aciditrophicus: life at the thermodynamic limit of microbial growth.</title>
        <authorList>
            <person name="McInerney M.J."/>
            <person name="Rohlin L."/>
            <person name="Mouttaki H."/>
            <person name="Kim U."/>
            <person name="Krupp R.S."/>
            <person name="Rios-Hernandez L."/>
            <person name="Sieber J."/>
            <person name="Struchtemeyer C.G."/>
            <person name="Bhattacharyya A."/>
            <person name="Campbell J.W."/>
            <person name="Gunsalus R.P."/>
        </authorList>
    </citation>
    <scope>NUCLEOTIDE SEQUENCE [LARGE SCALE GENOMIC DNA]</scope>
    <source>
        <strain evidence="2 3">SB</strain>
    </source>
</reference>
<accession>Q2LQB4</accession>
<dbReference type="InParanoid" id="Q2LQB4"/>
<name>Q2LQB4_SYNAS</name>